<dbReference type="EMBL" id="JABCKV010000001">
    <property type="protein sequence ID" value="KAG5648680.1"/>
    <property type="molecule type" value="Genomic_DNA"/>
</dbReference>
<feature type="domain" description="Phosphoribosyltransferase" evidence="1">
    <location>
        <begin position="32"/>
        <end position="126"/>
    </location>
</feature>
<name>A0A9P7GG36_9AGAR</name>
<organism evidence="2 3">
    <name type="scientific">Asterophora parasitica</name>
    <dbReference type="NCBI Taxonomy" id="117018"/>
    <lineage>
        <taxon>Eukaryota</taxon>
        <taxon>Fungi</taxon>
        <taxon>Dikarya</taxon>
        <taxon>Basidiomycota</taxon>
        <taxon>Agaricomycotina</taxon>
        <taxon>Agaricomycetes</taxon>
        <taxon>Agaricomycetidae</taxon>
        <taxon>Agaricales</taxon>
        <taxon>Tricholomatineae</taxon>
        <taxon>Lyophyllaceae</taxon>
        <taxon>Asterophora</taxon>
    </lineage>
</organism>
<dbReference type="CDD" id="cd06223">
    <property type="entry name" value="PRTases_typeI"/>
    <property type="match status" value="1"/>
</dbReference>
<reference evidence="2" key="2">
    <citation type="submission" date="2021-10" db="EMBL/GenBank/DDBJ databases">
        <title>Phylogenomics reveals ancestral predisposition of the termite-cultivated fungus Termitomyces towards a domesticated lifestyle.</title>
        <authorList>
            <person name="Auxier B."/>
            <person name="Grum-Grzhimaylo A."/>
            <person name="Cardenas M.E."/>
            <person name="Lodge J.D."/>
            <person name="Laessoe T."/>
            <person name="Pedersen O."/>
            <person name="Smith M.E."/>
            <person name="Kuyper T.W."/>
            <person name="Franco-Molano E.A."/>
            <person name="Baroni T.J."/>
            <person name="Aanen D.K."/>
        </authorList>
    </citation>
    <scope>NUCLEOTIDE SEQUENCE</scope>
    <source>
        <strain evidence="2">AP01</strain>
        <tissue evidence="2">Mycelium</tissue>
    </source>
</reference>
<evidence type="ECO:0000313" key="3">
    <source>
        <dbReference type="Proteomes" id="UP000775547"/>
    </source>
</evidence>
<evidence type="ECO:0000259" key="1">
    <source>
        <dbReference type="Pfam" id="PF14681"/>
    </source>
</evidence>
<dbReference type="OrthoDB" id="10257085at2759"/>
<dbReference type="AlphaFoldDB" id="A0A9P7GG36"/>
<comment type="caution">
    <text evidence="2">The sequence shown here is derived from an EMBL/GenBank/DDBJ whole genome shotgun (WGS) entry which is preliminary data.</text>
</comment>
<dbReference type="SUPFAM" id="SSF53271">
    <property type="entry name" value="PRTase-like"/>
    <property type="match status" value="1"/>
</dbReference>
<accession>A0A9P7GG36</accession>
<protein>
    <recommendedName>
        <fullName evidence="1">Phosphoribosyltransferase domain-containing protein</fullName>
    </recommendedName>
</protein>
<proteinExistence type="predicted"/>
<dbReference type="Pfam" id="PF14681">
    <property type="entry name" value="UPRTase"/>
    <property type="match status" value="1"/>
</dbReference>
<dbReference type="Proteomes" id="UP000775547">
    <property type="component" value="Unassembled WGS sequence"/>
</dbReference>
<dbReference type="InterPro" id="IPR000836">
    <property type="entry name" value="PRTase_dom"/>
</dbReference>
<evidence type="ECO:0000313" key="2">
    <source>
        <dbReference type="EMBL" id="KAG5648680.1"/>
    </source>
</evidence>
<dbReference type="InterPro" id="IPR029057">
    <property type="entry name" value="PRTase-like"/>
</dbReference>
<reference evidence="2" key="1">
    <citation type="submission" date="2020-07" db="EMBL/GenBank/DDBJ databases">
        <authorList>
            <person name="Nieuwenhuis M."/>
            <person name="Van De Peppel L.J.J."/>
        </authorList>
    </citation>
    <scope>NUCLEOTIDE SEQUENCE</scope>
    <source>
        <strain evidence="2">AP01</strain>
        <tissue evidence="2">Mycelium</tissue>
    </source>
</reference>
<gene>
    <name evidence="2" type="ORF">DXG03_000026</name>
</gene>
<sequence>MAPAKINVLSHPLVNAELSKLRETKTGPKAFRELPPSPPVDEVFLLDPLIATGGTACAALAMIVDWGIPVDRVKLLCVLGSREGLAHVQAEYPTLDIWVAGIDENLTSEGIISPGLGDTGDRLFSTIRA</sequence>
<keyword evidence="3" id="KW-1185">Reference proteome</keyword>
<dbReference type="Gene3D" id="3.40.50.2020">
    <property type="match status" value="1"/>
</dbReference>